<dbReference type="EMBL" id="NOJY02000002">
    <property type="protein sequence ID" value="RDY29407.1"/>
    <property type="molecule type" value="Genomic_DNA"/>
</dbReference>
<dbReference type="Proteomes" id="UP000215694">
    <property type="component" value="Unassembled WGS sequence"/>
</dbReference>
<gene>
    <name evidence="2" type="ORF">CHL78_001530</name>
</gene>
<evidence type="ECO:0000313" key="2">
    <source>
        <dbReference type="EMBL" id="RDY29407.1"/>
    </source>
</evidence>
<feature type="compositionally biased region" description="Basic and acidic residues" evidence="1">
    <location>
        <begin position="216"/>
        <end position="225"/>
    </location>
</feature>
<keyword evidence="3" id="KW-1185">Reference proteome</keyword>
<protein>
    <submittedName>
        <fullName evidence="2">Uncharacterized protein</fullName>
    </submittedName>
</protein>
<dbReference type="RefSeq" id="WP_094365995.1">
    <property type="nucleotide sequence ID" value="NZ_NOJY02000002.1"/>
</dbReference>
<feature type="compositionally biased region" description="Polar residues" evidence="1">
    <location>
        <begin position="200"/>
        <end position="215"/>
    </location>
</feature>
<reference evidence="2 3" key="1">
    <citation type="journal article" date="2017" name="Genome Announc.">
        <title>Draft Genome Sequence of Romboutsia weinsteinii sp. nov. Strain CCRI-19649(T) Isolated from Surface Water.</title>
        <authorList>
            <person name="Maheux A.F."/>
            <person name="Boudreau D.K."/>
            <person name="Berube E."/>
            <person name="Boissinot M."/>
            <person name="Cantin P."/>
            <person name="Raymond F."/>
            <person name="Corbeil J."/>
            <person name="Omar R.F."/>
            <person name="Bergeron M.G."/>
        </authorList>
    </citation>
    <scope>NUCLEOTIDE SEQUENCE [LARGE SCALE GENOMIC DNA]</scope>
    <source>
        <strain evidence="2 3">CCRI-19649</strain>
    </source>
</reference>
<evidence type="ECO:0000313" key="3">
    <source>
        <dbReference type="Proteomes" id="UP000215694"/>
    </source>
</evidence>
<dbReference type="OrthoDB" id="1758127at2"/>
<sequence length="398" mass="45074">MGEILIKKPIKTFLLSVILIISISITACSKPRQDTNQEIDNNETKEVITDVKKEKLTDMLKGKYIFGKTDYEPGEILYFKDDKEIISLYSYHIEISNVKEVISDKDSATYKLETTGSEDSKETTNCTLTISKESEDTISMTWIYDDEDNNGNASDVKILDAKECVESIYKAYPNYNHDKDWNNIGLTDEIFKEVNSSLNENNKQVNSSKENSNKTPNKESNNKDKISESKALEICKSKLKGVLGTDFLILGDGQYGMVKTVTYSGVNYYCIYLQSEECIADYRFCVNTNSGEVFYEDVSAFGKLTPISKYIASLEEDKEASNNESQPISKTEAEDLVKNMLVNNGSYVNSHIEFDYEEGDFYIIHAYDIIDDGDGNTHTATSGWYKVNKLTKEITSEF</sequence>
<dbReference type="PROSITE" id="PS51257">
    <property type="entry name" value="PROKAR_LIPOPROTEIN"/>
    <property type="match status" value="1"/>
</dbReference>
<name>A0A371J9R1_9FIRM</name>
<proteinExistence type="predicted"/>
<accession>A0A371J9R1</accession>
<organism evidence="2 3">
    <name type="scientific">Romboutsia weinsteinii</name>
    <dbReference type="NCBI Taxonomy" id="2020949"/>
    <lineage>
        <taxon>Bacteria</taxon>
        <taxon>Bacillati</taxon>
        <taxon>Bacillota</taxon>
        <taxon>Clostridia</taxon>
        <taxon>Peptostreptococcales</taxon>
        <taxon>Peptostreptococcaceae</taxon>
        <taxon>Romboutsia</taxon>
    </lineage>
</organism>
<comment type="caution">
    <text evidence="2">The sequence shown here is derived from an EMBL/GenBank/DDBJ whole genome shotgun (WGS) entry which is preliminary data.</text>
</comment>
<feature type="region of interest" description="Disordered" evidence="1">
    <location>
        <begin position="200"/>
        <end position="225"/>
    </location>
</feature>
<evidence type="ECO:0000256" key="1">
    <source>
        <dbReference type="SAM" id="MobiDB-lite"/>
    </source>
</evidence>
<dbReference type="AlphaFoldDB" id="A0A371J9R1"/>